<dbReference type="GO" id="GO:0008324">
    <property type="term" value="F:monoatomic cation transmembrane transporter activity"/>
    <property type="evidence" value="ECO:0007669"/>
    <property type="project" value="InterPro"/>
</dbReference>
<keyword evidence="11" id="KW-1185">Reference proteome</keyword>
<comment type="similarity">
    <text evidence="2">Belongs to the TrkH potassium transport family.</text>
</comment>
<feature type="transmembrane region" description="Helical" evidence="9">
    <location>
        <begin position="44"/>
        <end position="65"/>
    </location>
</feature>
<dbReference type="AlphaFoldDB" id="A0A1H8BLG5"/>
<feature type="transmembrane region" description="Helical" evidence="9">
    <location>
        <begin position="198"/>
        <end position="227"/>
    </location>
</feature>
<dbReference type="RefSeq" id="WP_092754031.1">
    <property type="nucleotide sequence ID" value="NZ_FOCG01000001.1"/>
</dbReference>
<dbReference type="Pfam" id="PF02386">
    <property type="entry name" value="TrkH"/>
    <property type="match status" value="1"/>
</dbReference>
<reference evidence="10 11" key="1">
    <citation type="submission" date="2016-10" db="EMBL/GenBank/DDBJ databases">
        <authorList>
            <person name="de Groot N.N."/>
        </authorList>
    </citation>
    <scope>NUCLEOTIDE SEQUENCE [LARGE SCALE GENOMIC DNA]</scope>
    <source>
        <strain evidence="10 11">CGMCC 1.5070</strain>
    </source>
</reference>
<evidence type="ECO:0000256" key="2">
    <source>
        <dbReference type="ARBA" id="ARBA00009137"/>
    </source>
</evidence>
<name>A0A1H8BLG5_9FIRM</name>
<dbReference type="EMBL" id="FOCG01000001">
    <property type="protein sequence ID" value="SEM83636.1"/>
    <property type="molecule type" value="Genomic_DNA"/>
</dbReference>
<sequence>MDYNEKAASNIEIISYYSGVIIFGTALLMLIPIFFTIVCLEFAPLIDFIISFCITMLVGILLMIFGRRTQIQNATTLWKHGYIIAAFTWIVLMMLCAIPYRLSGHLQSFLDSCFDVMSGFTTTGLLLTQDLDHLSVGLNMWRHLLTFIGGQGMIVLALSFISNQVSGAYRLYVGEAKDIELVPNVVGTAKIIWKISMVYLAIGTFMLWVTGIIIGLNPITALFHGFYMFASAWSTGGFSPMTQNMMYYHSFAYEIICLIILVLGSFNFGLHYAVWQGNRKEFVKNIETRSFFITSLLSCILILLWLAKSNVYPDAVSDFRRVVFNVLSAHTTTGFTNIYARQFALEWGDIGVLIMAIAMLIGGSACSTAGGFKGLRVAIVFKSIIADIKKLLSSERSIKVYKYHHIKDSVLEDGGVKSSAIIILCYIVLFAVGTIMGIFCGYPLGSSAFEAASVTGNVGLSIGVTSVSMPNILKIYYIIAMYMGRLEFISVFALIGFIIKGVKKLCRKY</sequence>
<feature type="transmembrane region" description="Helical" evidence="9">
    <location>
        <begin position="247"/>
        <end position="270"/>
    </location>
</feature>
<keyword evidence="7" id="KW-0406">Ion transport</keyword>
<dbReference type="PANTHER" id="PTHR32024:SF2">
    <property type="entry name" value="TRK SYSTEM POTASSIUM UPTAKE PROTEIN TRKG-RELATED"/>
    <property type="match status" value="1"/>
</dbReference>
<proteinExistence type="inferred from homology"/>
<dbReference type="STRING" id="474960.SAMN05216180_1975"/>
<dbReference type="GO" id="GO:0030001">
    <property type="term" value="P:metal ion transport"/>
    <property type="evidence" value="ECO:0007669"/>
    <property type="project" value="UniProtKB-ARBA"/>
</dbReference>
<dbReference type="Proteomes" id="UP000199158">
    <property type="component" value="Unassembled WGS sequence"/>
</dbReference>
<keyword evidence="6 9" id="KW-1133">Transmembrane helix</keyword>
<feature type="transmembrane region" description="Helical" evidence="9">
    <location>
        <begin position="475"/>
        <end position="499"/>
    </location>
</feature>
<dbReference type="PANTHER" id="PTHR32024">
    <property type="entry name" value="TRK SYSTEM POTASSIUM UPTAKE PROTEIN TRKG-RELATED"/>
    <property type="match status" value="1"/>
</dbReference>
<evidence type="ECO:0000256" key="7">
    <source>
        <dbReference type="ARBA" id="ARBA00023065"/>
    </source>
</evidence>
<feature type="transmembrane region" description="Helical" evidence="9">
    <location>
        <begin position="77"/>
        <end position="100"/>
    </location>
</feature>
<evidence type="ECO:0000313" key="10">
    <source>
        <dbReference type="EMBL" id="SEM83636.1"/>
    </source>
</evidence>
<evidence type="ECO:0000313" key="11">
    <source>
        <dbReference type="Proteomes" id="UP000199158"/>
    </source>
</evidence>
<accession>A0A1H8BLG5</accession>
<gene>
    <name evidence="10" type="ORF">SAMN05216180_1975</name>
</gene>
<dbReference type="InterPro" id="IPR003445">
    <property type="entry name" value="Cat_transpt"/>
</dbReference>
<keyword evidence="4" id="KW-1003">Cell membrane</keyword>
<feature type="transmembrane region" description="Helical" evidence="9">
    <location>
        <begin position="350"/>
        <end position="372"/>
    </location>
</feature>
<dbReference type="GO" id="GO:0005886">
    <property type="term" value="C:plasma membrane"/>
    <property type="evidence" value="ECO:0007669"/>
    <property type="project" value="UniProtKB-SubCell"/>
</dbReference>
<feature type="transmembrane region" description="Helical" evidence="9">
    <location>
        <begin position="16"/>
        <end position="38"/>
    </location>
</feature>
<dbReference type="OrthoDB" id="9810952at2"/>
<feature type="transmembrane region" description="Helical" evidence="9">
    <location>
        <begin position="291"/>
        <end position="307"/>
    </location>
</feature>
<protein>
    <submittedName>
        <fullName evidence="10">Trk system potassium uptake protein TrkH</fullName>
    </submittedName>
</protein>
<evidence type="ECO:0000256" key="1">
    <source>
        <dbReference type="ARBA" id="ARBA00004651"/>
    </source>
</evidence>
<feature type="transmembrane region" description="Helical" evidence="9">
    <location>
        <begin position="421"/>
        <end position="444"/>
    </location>
</feature>
<evidence type="ECO:0000256" key="4">
    <source>
        <dbReference type="ARBA" id="ARBA00022475"/>
    </source>
</evidence>
<evidence type="ECO:0000256" key="3">
    <source>
        <dbReference type="ARBA" id="ARBA00022448"/>
    </source>
</evidence>
<keyword evidence="8 9" id="KW-0472">Membrane</keyword>
<keyword evidence="5 9" id="KW-0812">Transmembrane</keyword>
<feature type="transmembrane region" description="Helical" evidence="9">
    <location>
        <begin position="140"/>
        <end position="161"/>
    </location>
</feature>
<evidence type="ECO:0000256" key="8">
    <source>
        <dbReference type="ARBA" id="ARBA00023136"/>
    </source>
</evidence>
<evidence type="ECO:0000256" key="5">
    <source>
        <dbReference type="ARBA" id="ARBA00022692"/>
    </source>
</evidence>
<keyword evidence="3" id="KW-0813">Transport</keyword>
<comment type="subcellular location">
    <subcellularLocation>
        <location evidence="1">Cell membrane</location>
        <topology evidence="1">Multi-pass membrane protein</topology>
    </subcellularLocation>
</comment>
<evidence type="ECO:0000256" key="6">
    <source>
        <dbReference type="ARBA" id="ARBA00022989"/>
    </source>
</evidence>
<organism evidence="10 11">
    <name type="scientific">Hydrogenoanaerobacterium saccharovorans</name>
    <dbReference type="NCBI Taxonomy" id="474960"/>
    <lineage>
        <taxon>Bacteria</taxon>
        <taxon>Bacillati</taxon>
        <taxon>Bacillota</taxon>
        <taxon>Clostridia</taxon>
        <taxon>Eubacteriales</taxon>
        <taxon>Oscillospiraceae</taxon>
        <taxon>Hydrogenoanaerobacterium</taxon>
    </lineage>
</organism>
<evidence type="ECO:0000256" key="9">
    <source>
        <dbReference type="SAM" id="Phobius"/>
    </source>
</evidence>